<dbReference type="InterPro" id="IPR019826">
    <property type="entry name" value="Carboxylesterase_B_AS"/>
</dbReference>
<dbReference type="Pfam" id="PF00135">
    <property type="entry name" value="COesterase"/>
    <property type="match status" value="1"/>
</dbReference>
<keyword evidence="6" id="KW-1185">Reference proteome</keyword>
<dbReference type="SUPFAM" id="SSF53474">
    <property type="entry name" value="alpha/beta-Hydrolases"/>
    <property type="match status" value="1"/>
</dbReference>
<dbReference type="InterPro" id="IPR029058">
    <property type="entry name" value="AB_hydrolase_fold"/>
</dbReference>
<organism evidence="5 6">
    <name type="scientific">Gnomoniopsis smithogilvyi</name>
    <dbReference type="NCBI Taxonomy" id="1191159"/>
    <lineage>
        <taxon>Eukaryota</taxon>
        <taxon>Fungi</taxon>
        <taxon>Dikarya</taxon>
        <taxon>Ascomycota</taxon>
        <taxon>Pezizomycotina</taxon>
        <taxon>Sordariomycetes</taxon>
        <taxon>Sordariomycetidae</taxon>
        <taxon>Diaporthales</taxon>
        <taxon>Gnomoniaceae</taxon>
        <taxon>Gnomoniopsis</taxon>
    </lineage>
</organism>
<reference evidence="5" key="1">
    <citation type="submission" date="2022-10" db="EMBL/GenBank/DDBJ databases">
        <title>Tapping the CABI collections for fungal endophytes: first genome assemblies for Collariella, Neodidymelliopsis, Ascochyta clinopodiicola, Didymella pomorum, Didymosphaeria variabile, Neocosmospora piperis and Neocucurbitaria cava.</title>
        <authorList>
            <person name="Hill R."/>
        </authorList>
    </citation>
    <scope>NUCLEOTIDE SEQUENCE</scope>
    <source>
        <strain evidence="5">IMI 355082</strain>
    </source>
</reference>
<dbReference type="GO" id="GO:0016787">
    <property type="term" value="F:hydrolase activity"/>
    <property type="evidence" value="ECO:0007669"/>
    <property type="project" value="UniProtKB-KW"/>
</dbReference>
<feature type="domain" description="Carboxylesterase type B" evidence="4">
    <location>
        <begin position="16"/>
        <end position="515"/>
    </location>
</feature>
<evidence type="ECO:0000313" key="6">
    <source>
        <dbReference type="Proteomes" id="UP001140453"/>
    </source>
</evidence>
<comment type="similarity">
    <text evidence="1 3">Belongs to the type-B carboxylesterase/lipase family.</text>
</comment>
<name>A0A9W8Z555_9PEZI</name>
<dbReference type="OrthoDB" id="408631at2759"/>
<evidence type="ECO:0000256" key="3">
    <source>
        <dbReference type="RuleBase" id="RU361235"/>
    </source>
</evidence>
<gene>
    <name evidence="5" type="ORF">N0V93_002060</name>
</gene>
<dbReference type="Gene3D" id="3.40.50.1820">
    <property type="entry name" value="alpha/beta hydrolase"/>
    <property type="match status" value="1"/>
</dbReference>
<dbReference type="Proteomes" id="UP001140453">
    <property type="component" value="Unassembled WGS sequence"/>
</dbReference>
<dbReference type="EMBL" id="JAPEVB010000001">
    <property type="protein sequence ID" value="KAJ4397823.1"/>
    <property type="molecule type" value="Genomic_DNA"/>
</dbReference>
<evidence type="ECO:0000256" key="2">
    <source>
        <dbReference type="ARBA" id="ARBA00022801"/>
    </source>
</evidence>
<evidence type="ECO:0000256" key="1">
    <source>
        <dbReference type="ARBA" id="ARBA00005964"/>
    </source>
</evidence>
<comment type="caution">
    <text evidence="5">The sequence shown here is derived from an EMBL/GenBank/DDBJ whole genome shotgun (WGS) entry which is preliminary data.</text>
</comment>
<accession>A0A9W8Z555</accession>
<dbReference type="PROSITE" id="PS00122">
    <property type="entry name" value="CARBOXYLESTERASE_B_1"/>
    <property type="match status" value="1"/>
</dbReference>
<dbReference type="EC" id="3.1.1.-" evidence="3"/>
<dbReference type="FunFam" id="3.40.50.1820:FF:000263">
    <property type="entry name" value="Carboxylic ester hydrolase"/>
    <property type="match status" value="1"/>
</dbReference>
<dbReference type="PANTHER" id="PTHR11559">
    <property type="entry name" value="CARBOXYLESTERASE"/>
    <property type="match status" value="1"/>
</dbReference>
<dbReference type="AlphaFoldDB" id="A0A9W8Z555"/>
<evidence type="ECO:0000259" key="4">
    <source>
        <dbReference type="Pfam" id="PF00135"/>
    </source>
</evidence>
<evidence type="ECO:0000313" key="5">
    <source>
        <dbReference type="EMBL" id="KAJ4397823.1"/>
    </source>
</evidence>
<dbReference type="InterPro" id="IPR002018">
    <property type="entry name" value="CarbesteraseB"/>
</dbReference>
<dbReference type="InterPro" id="IPR050309">
    <property type="entry name" value="Type-B_Carboxylest/Lipase"/>
</dbReference>
<keyword evidence="2 3" id="KW-0378">Hydrolase</keyword>
<proteinExistence type="inferred from homology"/>
<protein>
    <recommendedName>
        <fullName evidence="3">Carboxylic ester hydrolase</fullName>
        <ecNumber evidence="3">3.1.1.-</ecNumber>
    </recommendedName>
</protein>
<sequence>MTPLYVSAAIIDSARPTVKLSTQGKVVGISIPAEGLRPRAVDAFLGIPYALPPVGDRRFRPAEKLPPAPDTILDASKYGPSGPGKQLLSGGPKLIYSEDCLTANVFRQAESVQEGKLLPVAVYIHGGAFNRGTASMHNTASMMAWSDEPFLAVSFNYRIGALGFLPSGLSAKEGVLNLGLKDQITLFEWVQENIKAFGGDPENVTLIGLSAGAHSIGHHLMHYSEGVKPLFNRVIIESGAATSRAVRPYDAPVHEAQFKDFLSAAGVPADIAEDQIFKFLRSQPTEMIQEAQIAVFDKYNPSLKWAFQPVIDGEIIPRPPLDSWRQGKWHKVPIMTGFQRNEGSLYVNKAMSKSDEFVEFFRNLLPLLSEEDLTTIDKLYPDPTTIPTSPYVEDREGVGEQYKRIEAAYGHYAYVAPVRQTGEFASESVPVYLYQWAAISTVLNGAQHADNMRYEVCDPKVMAVSKNQAELAKTLNTYVTNFIAKGNPNAGDSKMPEWGVYNKEAPMAMVFGLDNEELIGGGLGKAATFTDDVWGRKESEFWWSKVDLSQQ</sequence>